<accession>A0A1Y2MBY3</accession>
<dbReference type="AlphaFoldDB" id="A0A1Y2MBY3"/>
<sequence length="222" mass="24449">MALYPGVFTLGFSEYKTNFIDRLADKALDVLHHLACRGSVWPEASATAVRELRDRITQRSSRTLSTNQASASKEGSNAQTSRVRNVEVSTQPTYTSSNGLERRQKQHNSNTSYAISSAGLPQEVIAPDNTQIASVAPSASPNANYQVEGVTQPLETPLNSNNLNAPIFDFGTSEWSDFLQANQSLAPNAQLPPLDSIDPYIGFDIPFWLGQDQYFDMLHDRP</sequence>
<dbReference type="Proteomes" id="UP000193240">
    <property type="component" value="Unassembled WGS sequence"/>
</dbReference>
<organism evidence="2 3">
    <name type="scientific">Epicoccum nigrum</name>
    <name type="common">Soil fungus</name>
    <name type="synonym">Epicoccum purpurascens</name>
    <dbReference type="NCBI Taxonomy" id="105696"/>
    <lineage>
        <taxon>Eukaryota</taxon>
        <taxon>Fungi</taxon>
        <taxon>Dikarya</taxon>
        <taxon>Ascomycota</taxon>
        <taxon>Pezizomycotina</taxon>
        <taxon>Dothideomycetes</taxon>
        <taxon>Pleosporomycetidae</taxon>
        <taxon>Pleosporales</taxon>
        <taxon>Pleosporineae</taxon>
        <taxon>Didymellaceae</taxon>
        <taxon>Epicoccum</taxon>
    </lineage>
</organism>
<gene>
    <name evidence="2" type="ORF">B5807_01094</name>
</gene>
<evidence type="ECO:0000313" key="3">
    <source>
        <dbReference type="Proteomes" id="UP000193240"/>
    </source>
</evidence>
<dbReference type="EMBL" id="KZ107838">
    <property type="protein sequence ID" value="OSS53492.1"/>
    <property type="molecule type" value="Genomic_DNA"/>
</dbReference>
<dbReference type="InParanoid" id="A0A1Y2MBY3"/>
<feature type="region of interest" description="Disordered" evidence="1">
    <location>
        <begin position="57"/>
        <end position="111"/>
    </location>
</feature>
<evidence type="ECO:0008006" key="4">
    <source>
        <dbReference type="Google" id="ProtNLM"/>
    </source>
</evidence>
<evidence type="ECO:0000313" key="2">
    <source>
        <dbReference type="EMBL" id="OSS53492.1"/>
    </source>
</evidence>
<reference evidence="2 3" key="1">
    <citation type="journal article" date="2017" name="Genome Announc.">
        <title>Genome sequence of the saprophytic ascomycete Epicoccum nigrum ICMP 19927 strain isolated from New Zealand.</title>
        <authorList>
            <person name="Fokin M."/>
            <person name="Fleetwood D."/>
            <person name="Weir B.S."/>
            <person name="Villas-Boas S.G."/>
        </authorList>
    </citation>
    <scope>NUCLEOTIDE SEQUENCE [LARGE SCALE GENOMIC DNA]</scope>
    <source>
        <strain evidence="2 3">ICMP 19927</strain>
    </source>
</reference>
<keyword evidence="3" id="KW-1185">Reference proteome</keyword>
<proteinExistence type="predicted"/>
<feature type="compositionally biased region" description="Polar residues" evidence="1">
    <location>
        <begin position="58"/>
        <end position="99"/>
    </location>
</feature>
<name>A0A1Y2MBY3_EPING</name>
<dbReference type="STRING" id="105696.A0A1Y2MBY3"/>
<evidence type="ECO:0000256" key="1">
    <source>
        <dbReference type="SAM" id="MobiDB-lite"/>
    </source>
</evidence>
<protein>
    <recommendedName>
        <fullName evidence="4">Transcription factor domain-containing protein</fullName>
    </recommendedName>
</protein>